<dbReference type="GO" id="GO:0043024">
    <property type="term" value="F:ribosomal small subunit binding"/>
    <property type="evidence" value="ECO:0007669"/>
    <property type="project" value="TreeGrafter"/>
</dbReference>
<protein>
    <recommendedName>
        <fullName evidence="2">Ribosome-binding factor A</fullName>
    </recommendedName>
</protein>
<organism evidence="3 4">
    <name type="scientific">Clostridium grantii DSM 8605</name>
    <dbReference type="NCBI Taxonomy" id="1121316"/>
    <lineage>
        <taxon>Bacteria</taxon>
        <taxon>Bacillati</taxon>
        <taxon>Bacillota</taxon>
        <taxon>Clostridia</taxon>
        <taxon>Eubacteriales</taxon>
        <taxon>Clostridiaceae</taxon>
        <taxon>Clostridium</taxon>
    </lineage>
</organism>
<dbReference type="STRING" id="1121316.SAMN02745207_00341"/>
<dbReference type="NCBIfam" id="TIGR00082">
    <property type="entry name" value="rbfA"/>
    <property type="match status" value="1"/>
</dbReference>
<dbReference type="InterPro" id="IPR015946">
    <property type="entry name" value="KH_dom-like_a/b"/>
</dbReference>
<keyword evidence="1 2" id="KW-0690">Ribosome biogenesis</keyword>
<evidence type="ECO:0000313" key="4">
    <source>
        <dbReference type="Proteomes" id="UP000184447"/>
    </source>
</evidence>
<dbReference type="OrthoDB" id="307788at2"/>
<evidence type="ECO:0000313" key="3">
    <source>
        <dbReference type="EMBL" id="SHH18526.1"/>
    </source>
</evidence>
<dbReference type="AlphaFoldDB" id="A0A1M5QXB6"/>
<proteinExistence type="inferred from homology"/>
<evidence type="ECO:0000256" key="1">
    <source>
        <dbReference type="ARBA" id="ARBA00022517"/>
    </source>
</evidence>
<reference evidence="3 4" key="1">
    <citation type="submission" date="2016-11" db="EMBL/GenBank/DDBJ databases">
        <authorList>
            <person name="Jaros S."/>
            <person name="Januszkiewicz K."/>
            <person name="Wedrychowicz H."/>
        </authorList>
    </citation>
    <scope>NUCLEOTIDE SEQUENCE [LARGE SCALE GENOMIC DNA]</scope>
    <source>
        <strain evidence="3 4">DSM 8605</strain>
    </source>
</reference>
<comment type="function">
    <text evidence="2">One of several proteins that assist in the late maturation steps of the functional core of the 30S ribosomal subunit. Associates with free 30S ribosomal subunits (but not with 30S subunits that are part of 70S ribosomes or polysomes). Required for efficient processing of 16S rRNA. May interact with the 5'-terminal helix region of 16S rRNA.</text>
</comment>
<name>A0A1M5QXB6_9CLOT</name>
<dbReference type="GO" id="GO:0005829">
    <property type="term" value="C:cytosol"/>
    <property type="evidence" value="ECO:0007669"/>
    <property type="project" value="TreeGrafter"/>
</dbReference>
<comment type="similarity">
    <text evidence="2">Belongs to the RbfA family.</text>
</comment>
<keyword evidence="2" id="KW-0963">Cytoplasm</keyword>
<accession>A0A1M5QXB6</accession>
<evidence type="ECO:0000256" key="2">
    <source>
        <dbReference type="HAMAP-Rule" id="MF_00003"/>
    </source>
</evidence>
<comment type="subcellular location">
    <subcellularLocation>
        <location evidence="2">Cytoplasm</location>
    </subcellularLocation>
</comment>
<dbReference type="RefSeq" id="WP_073336334.1">
    <property type="nucleotide sequence ID" value="NZ_FQXM01000002.1"/>
</dbReference>
<dbReference type="SUPFAM" id="SSF89919">
    <property type="entry name" value="Ribosome-binding factor A, RbfA"/>
    <property type="match status" value="1"/>
</dbReference>
<gene>
    <name evidence="2" type="primary">rbfA</name>
    <name evidence="3" type="ORF">SAMN02745207_00341</name>
</gene>
<comment type="subunit">
    <text evidence="2">Monomer. Binds 30S ribosomal subunits, but not 50S ribosomal subunits or 70S ribosomes.</text>
</comment>
<dbReference type="InterPro" id="IPR020053">
    <property type="entry name" value="Ribosome-bd_factorA_CS"/>
</dbReference>
<keyword evidence="4" id="KW-1185">Reference proteome</keyword>
<dbReference type="InterPro" id="IPR000238">
    <property type="entry name" value="RbfA"/>
</dbReference>
<dbReference type="PANTHER" id="PTHR33515">
    <property type="entry name" value="RIBOSOME-BINDING FACTOR A, CHLOROPLASTIC-RELATED"/>
    <property type="match status" value="1"/>
</dbReference>
<dbReference type="PROSITE" id="PS01319">
    <property type="entry name" value="RBFA"/>
    <property type="match status" value="1"/>
</dbReference>
<dbReference type="Proteomes" id="UP000184447">
    <property type="component" value="Unassembled WGS sequence"/>
</dbReference>
<dbReference type="Gene3D" id="3.30.300.20">
    <property type="match status" value="1"/>
</dbReference>
<dbReference type="PANTHER" id="PTHR33515:SF1">
    <property type="entry name" value="RIBOSOME-BINDING FACTOR A, CHLOROPLASTIC-RELATED"/>
    <property type="match status" value="1"/>
</dbReference>
<dbReference type="Pfam" id="PF02033">
    <property type="entry name" value="RBFA"/>
    <property type="match status" value="1"/>
</dbReference>
<dbReference type="InterPro" id="IPR023799">
    <property type="entry name" value="RbfA_dom_sf"/>
</dbReference>
<sequence length="116" mass="13326">MAKYRLGRINEEMRKEISDIIRNDINDHRLTAMVSVTKVDVTNDFKYAKVFVSVFGSEESQKESLQALKSATGLIRREVGHRVKLRITPEIIIELDESIKQGMHINSILADLKEKK</sequence>
<dbReference type="EMBL" id="FQXM01000002">
    <property type="protein sequence ID" value="SHH18526.1"/>
    <property type="molecule type" value="Genomic_DNA"/>
</dbReference>
<dbReference type="GO" id="GO:0030490">
    <property type="term" value="P:maturation of SSU-rRNA"/>
    <property type="evidence" value="ECO:0007669"/>
    <property type="project" value="UniProtKB-UniRule"/>
</dbReference>
<dbReference type="HAMAP" id="MF_00003">
    <property type="entry name" value="RbfA"/>
    <property type="match status" value="1"/>
</dbReference>